<accession>A0A0N4V358</accession>
<gene>
    <name evidence="2" type="ORF">EVEC_LOCUS4181</name>
</gene>
<evidence type="ECO:0000313" key="2">
    <source>
        <dbReference type="EMBL" id="VDD89430.1"/>
    </source>
</evidence>
<dbReference type="Proteomes" id="UP000274131">
    <property type="component" value="Unassembled WGS sequence"/>
</dbReference>
<evidence type="ECO:0000313" key="4">
    <source>
        <dbReference type="WBParaSite" id="EVEC_0000447301-mRNA-1"/>
    </source>
</evidence>
<evidence type="ECO:0000313" key="3">
    <source>
        <dbReference type="Proteomes" id="UP000274131"/>
    </source>
</evidence>
<dbReference type="EMBL" id="UXUI01007787">
    <property type="protein sequence ID" value="VDD89430.1"/>
    <property type="molecule type" value="Genomic_DNA"/>
</dbReference>
<protein>
    <submittedName>
        <fullName evidence="4">TEN1</fullName>
    </submittedName>
</protein>
<dbReference type="WBParaSite" id="EVEC_0000447301-mRNA-1">
    <property type="protein sequence ID" value="EVEC_0000447301-mRNA-1"/>
    <property type="gene ID" value="EVEC_0000447301"/>
</dbReference>
<feature type="region of interest" description="Disordered" evidence="1">
    <location>
        <begin position="1"/>
        <end position="23"/>
    </location>
</feature>
<dbReference type="AlphaFoldDB" id="A0A0N4V358"/>
<sequence length="111" mass="13263">MMTRYEPKSNPDGRKVSRRLREETIITSDGTTERLELEERDQEEYYYVNSRAQTPVRRRSSLDSNTVTVNFPNDDRLLNTTTVCYKFFLFSTYGSLELYLLKHFYHQAFLT</sequence>
<keyword evidence="3" id="KW-1185">Reference proteome</keyword>
<name>A0A0N4V358_ENTVE</name>
<organism evidence="4">
    <name type="scientific">Enterobius vermicularis</name>
    <name type="common">Human pinworm</name>
    <dbReference type="NCBI Taxonomy" id="51028"/>
    <lineage>
        <taxon>Eukaryota</taxon>
        <taxon>Metazoa</taxon>
        <taxon>Ecdysozoa</taxon>
        <taxon>Nematoda</taxon>
        <taxon>Chromadorea</taxon>
        <taxon>Rhabditida</taxon>
        <taxon>Spirurina</taxon>
        <taxon>Oxyuridomorpha</taxon>
        <taxon>Oxyuroidea</taxon>
        <taxon>Oxyuridae</taxon>
        <taxon>Enterobius</taxon>
    </lineage>
</organism>
<reference evidence="4" key="1">
    <citation type="submission" date="2017-02" db="UniProtKB">
        <authorList>
            <consortium name="WormBaseParasite"/>
        </authorList>
    </citation>
    <scope>IDENTIFICATION</scope>
</reference>
<reference evidence="2 3" key="2">
    <citation type="submission" date="2018-10" db="EMBL/GenBank/DDBJ databases">
        <authorList>
            <consortium name="Pathogen Informatics"/>
        </authorList>
    </citation>
    <scope>NUCLEOTIDE SEQUENCE [LARGE SCALE GENOMIC DNA]</scope>
</reference>
<evidence type="ECO:0000256" key="1">
    <source>
        <dbReference type="SAM" id="MobiDB-lite"/>
    </source>
</evidence>
<proteinExistence type="predicted"/>